<dbReference type="InterPro" id="IPR052523">
    <property type="entry name" value="Trichothecene_AcTrans"/>
</dbReference>
<dbReference type="EMBL" id="ML977335">
    <property type="protein sequence ID" value="KAF2111295.1"/>
    <property type="molecule type" value="Genomic_DNA"/>
</dbReference>
<feature type="domain" description="N-acetyltransferase" evidence="1">
    <location>
        <begin position="3"/>
        <end position="209"/>
    </location>
</feature>
<dbReference type="GO" id="GO:0016747">
    <property type="term" value="F:acyltransferase activity, transferring groups other than amino-acyl groups"/>
    <property type="evidence" value="ECO:0007669"/>
    <property type="project" value="InterPro"/>
</dbReference>
<accession>A0A6A5YVZ4</accession>
<dbReference type="CDD" id="cd04301">
    <property type="entry name" value="NAT_SF"/>
    <property type="match status" value="1"/>
</dbReference>
<dbReference type="InterPro" id="IPR016181">
    <property type="entry name" value="Acyl_CoA_acyltransferase"/>
</dbReference>
<sequence length="214" mass="24040">MAFALEECTEADMPRLSEIMSLAFAHDHEYIESVFPALDTPTGRGEGAERMLATKRSDPNTTFIKVVNDEGTMIAGAKWNVYNGVVPPAPQLTGDYWSNGDEMEFARNMFDRYLVPRLTYVQNSGGNLVVLDMLVVDPIHQRQGAGRMLVRWGTAVADRLGVEAVVEASDYGRGLYAQEGFIVLEKYLVLVPDKSAARRKQWYMWMKRPAQART</sequence>
<dbReference type="Pfam" id="PF13673">
    <property type="entry name" value="Acetyltransf_10"/>
    <property type="match status" value="1"/>
</dbReference>
<keyword evidence="3" id="KW-1185">Reference proteome</keyword>
<proteinExistence type="predicted"/>
<dbReference type="OrthoDB" id="4738875at2759"/>
<evidence type="ECO:0000313" key="2">
    <source>
        <dbReference type="EMBL" id="KAF2111295.1"/>
    </source>
</evidence>
<reference evidence="2" key="1">
    <citation type="journal article" date="2020" name="Stud. Mycol.">
        <title>101 Dothideomycetes genomes: a test case for predicting lifestyles and emergence of pathogens.</title>
        <authorList>
            <person name="Haridas S."/>
            <person name="Albert R."/>
            <person name="Binder M."/>
            <person name="Bloem J."/>
            <person name="Labutti K."/>
            <person name="Salamov A."/>
            <person name="Andreopoulos B."/>
            <person name="Baker S."/>
            <person name="Barry K."/>
            <person name="Bills G."/>
            <person name="Bluhm B."/>
            <person name="Cannon C."/>
            <person name="Castanera R."/>
            <person name="Culley D."/>
            <person name="Daum C."/>
            <person name="Ezra D."/>
            <person name="Gonzalez J."/>
            <person name="Henrissat B."/>
            <person name="Kuo A."/>
            <person name="Liang C."/>
            <person name="Lipzen A."/>
            <person name="Lutzoni F."/>
            <person name="Magnuson J."/>
            <person name="Mondo S."/>
            <person name="Nolan M."/>
            <person name="Ohm R."/>
            <person name="Pangilinan J."/>
            <person name="Park H.-J."/>
            <person name="Ramirez L."/>
            <person name="Alfaro M."/>
            <person name="Sun H."/>
            <person name="Tritt A."/>
            <person name="Yoshinaga Y."/>
            <person name="Zwiers L.-H."/>
            <person name="Turgeon B."/>
            <person name="Goodwin S."/>
            <person name="Spatafora J."/>
            <person name="Crous P."/>
            <person name="Grigoriev I."/>
        </authorList>
    </citation>
    <scope>NUCLEOTIDE SEQUENCE</scope>
    <source>
        <strain evidence="2">CBS 627.86</strain>
    </source>
</reference>
<dbReference type="SUPFAM" id="SSF55729">
    <property type="entry name" value="Acyl-CoA N-acyltransferases (Nat)"/>
    <property type="match status" value="1"/>
</dbReference>
<dbReference type="PROSITE" id="PS51186">
    <property type="entry name" value="GNAT"/>
    <property type="match status" value="1"/>
</dbReference>
<dbReference type="PANTHER" id="PTHR42791">
    <property type="entry name" value="GNAT FAMILY ACETYLTRANSFERASE"/>
    <property type="match status" value="1"/>
</dbReference>
<dbReference type="InterPro" id="IPR000182">
    <property type="entry name" value="GNAT_dom"/>
</dbReference>
<dbReference type="Gene3D" id="3.40.630.30">
    <property type="match status" value="1"/>
</dbReference>
<name>A0A6A5YVZ4_9PLEO</name>
<evidence type="ECO:0000259" key="1">
    <source>
        <dbReference type="PROSITE" id="PS51186"/>
    </source>
</evidence>
<dbReference type="AlphaFoldDB" id="A0A6A5YVZ4"/>
<gene>
    <name evidence="2" type="ORF">BDV96DRAFT_603400</name>
</gene>
<dbReference type="Proteomes" id="UP000799770">
    <property type="component" value="Unassembled WGS sequence"/>
</dbReference>
<evidence type="ECO:0000313" key="3">
    <source>
        <dbReference type="Proteomes" id="UP000799770"/>
    </source>
</evidence>
<organism evidence="2 3">
    <name type="scientific">Lophiotrema nucula</name>
    <dbReference type="NCBI Taxonomy" id="690887"/>
    <lineage>
        <taxon>Eukaryota</taxon>
        <taxon>Fungi</taxon>
        <taxon>Dikarya</taxon>
        <taxon>Ascomycota</taxon>
        <taxon>Pezizomycotina</taxon>
        <taxon>Dothideomycetes</taxon>
        <taxon>Pleosporomycetidae</taxon>
        <taxon>Pleosporales</taxon>
        <taxon>Lophiotremataceae</taxon>
        <taxon>Lophiotrema</taxon>
    </lineage>
</organism>
<dbReference type="PANTHER" id="PTHR42791:SF14">
    <property type="entry name" value="N-ACETYLTRANSFERASE DOMAIN-CONTAINING PROTEIN"/>
    <property type="match status" value="1"/>
</dbReference>
<protein>
    <recommendedName>
        <fullName evidence="1">N-acetyltransferase domain-containing protein</fullName>
    </recommendedName>
</protein>